<dbReference type="UniPathway" id="UPA00047">
    <property type="reaction ID" value="UER00058"/>
</dbReference>
<evidence type="ECO:0000313" key="19">
    <source>
        <dbReference type="Proteomes" id="UP000520814"/>
    </source>
</evidence>
<evidence type="ECO:0000256" key="4">
    <source>
        <dbReference type="ARBA" id="ARBA00004931"/>
    </source>
</evidence>
<accession>A0A7W9SU36</accession>
<comment type="caution">
    <text evidence="18">The sequence shown here is derived from an EMBL/GenBank/DDBJ whole genome shotgun (WGS) entry which is preliminary data.</text>
</comment>
<evidence type="ECO:0000256" key="7">
    <source>
        <dbReference type="ARBA" id="ARBA00022576"/>
    </source>
</evidence>
<comment type="cofactor">
    <cofactor evidence="1 16">
        <name>pyridoxal 5'-phosphate</name>
        <dbReference type="ChEBI" id="CHEBI:597326"/>
    </cofactor>
</comment>
<dbReference type="InterPro" id="IPR001544">
    <property type="entry name" value="Aminotrans_IV"/>
</dbReference>
<comment type="catalytic activity">
    <reaction evidence="13 17">
        <text>L-isoleucine + 2-oxoglutarate = (S)-3-methyl-2-oxopentanoate + L-glutamate</text>
        <dbReference type="Rhea" id="RHEA:24801"/>
        <dbReference type="ChEBI" id="CHEBI:16810"/>
        <dbReference type="ChEBI" id="CHEBI:29985"/>
        <dbReference type="ChEBI" id="CHEBI:35146"/>
        <dbReference type="ChEBI" id="CHEBI:58045"/>
        <dbReference type="EC" id="2.6.1.42"/>
    </reaction>
</comment>
<sequence>MAEFVYFNGEFLPKEQATIPLYDHGFLYGDGIFEGIRVYGGRVFELEPHVSRLLAGARALHFPLGELDEAAATEAILATCRKNDHQNGYIRVNLTRGTGLGLDPKHIEPKVNFMVATRQLALYPPELYEKGLDMITCSTRIPSPDAIDARIKCTGKYINNILAKMEANRVGAGEGIMLNQQGYVAEATGDNVFILRGDVVSTPHPSAGCLKGITRGVAIKLATEQLGLRVVEENLTLFDLYSADECFLTGTAAEIIPAVSLDERKIGTGKPGPITAKLVEAFRAYTKTTGTAF</sequence>
<dbReference type="InterPro" id="IPR036038">
    <property type="entry name" value="Aminotransferase-like"/>
</dbReference>
<gene>
    <name evidence="17" type="primary">ilvE</name>
    <name evidence="18" type="ORF">HNQ39_003873</name>
</gene>
<dbReference type="SUPFAM" id="SSF56752">
    <property type="entry name" value="D-aminoacid aminotransferase-like PLP-dependent enzymes"/>
    <property type="match status" value="1"/>
</dbReference>
<dbReference type="InterPro" id="IPR050571">
    <property type="entry name" value="Class-IV_PLP-Dep_Aminotrnsfr"/>
</dbReference>
<dbReference type="GO" id="GO:0009099">
    <property type="term" value="P:L-valine biosynthetic process"/>
    <property type="evidence" value="ECO:0007669"/>
    <property type="project" value="UniProtKB-UniPathway"/>
</dbReference>
<protein>
    <recommendedName>
        <fullName evidence="17">Branched-chain-amino-acid aminotransferase</fullName>
        <shortName evidence="17">BCAT</shortName>
        <ecNumber evidence="17">2.6.1.42</ecNumber>
    </recommendedName>
</protein>
<dbReference type="GO" id="GO:0009098">
    <property type="term" value="P:L-leucine biosynthetic process"/>
    <property type="evidence" value="ECO:0007669"/>
    <property type="project" value="UniProtKB-UniPathway"/>
</dbReference>
<dbReference type="InterPro" id="IPR018300">
    <property type="entry name" value="Aminotrans_IV_CS"/>
</dbReference>
<comment type="pathway">
    <text evidence="5 17">Amino-acid biosynthesis; L-leucine biosynthesis; L-leucine from 3-methyl-2-oxobutanoate: step 4/4.</text>
</comment>
<dbReference type="GO" id="GO:0005829">
    <property type="term" value="C:cytosol"/>
    <property type="evidence" value="ECO:0007669"/>
    <property type="project" value="TreeGrafter"/>
</dbReference>
<evidence type="ECO:0000256" key="3">
    <source>
        <dbReference type="ARBA" id="ARBA00004824"/>
    </source>
</evidence>
<keyword evidence="9 17" id="KW-0808">Transferase</keyword>
<dbReference type="PROSITE" id="PS00770">
    <property type="entry name" value="AA_TRANSFER_CLASS_4"/>
    <property type="match status" value="1"/>
</dbReference>
<dbReference type="EC" id="2.6.1.42" evidence="17"/>
<evidence type="ECO:0000256" key="12">
    <source>
        <dbReference type="ARBA" id="ARBA00048212"/>
    </source>
</evidence>
<comment type="catalytic activity">
    <reaction evidence="14 17">
        <text>L-leucine + 2-oxoglutarate = 4-methyl-2-oxopentanoate + L-glutamate</text>
        <dbReference type="Rhea" id="RHEA:18321"/>
        <dbReference type="ChEBI" id="CHEBI:16810"/>
        <dbReference type="ChEBI" id="CHEBI:17865"/>
        <dbReference type="ChEBI" id="CHEBI:29985"/>
        <dbReference type="ChEBI" id="CHEBI:57427"/>
        <dbReference type="EC" id="2.6.1.42"/>
    </reaction>
</comment>
<evidence type="ECO:0000256" key="2">
    <source>
        <dbReference type="ARBA" id="ARBA00003109"/>
    </source>
</evidence>
<evidence type="ECO:0000256" key="6">
    <source>
        <dbReference type="ARBA" id="ARBA00009320"/>
    </source>
</evidence>
<dbReference type="InterPro" id="IPR043132">
    <property type="entry name" value="BCAT-like_C"/>
</dbReference>
<dbReference type="Gene3D" id="3.20.10.10">
    <property type="entry name" value="D-amino Acid Aminotransferase, subunit A, domain 2"/>
    <property type="match status" value="1"/>
</dbReference>
<evidence type="ECO:0000256" key="15">
    <source>
        <dbReference type="RuleBase" id="RU004106"/>
    </source>
</evidence>
<comment type="similarity">
    <text evidence="6 15">Belongs to the class-IV pyridoxal-phosphate-dependent aminotransferase family.</text>
</comment>
<dbReference type="Proteomes" id="UP000520814">
    <property type="component" value="Unassembled WGS sequence"/>
</dbReference>
<comment type="function">
    <text evidence="2 17">Acts on leucine, isoleucine and valine.</text>
</comment>
<dbReference type="PANTHER" id="PTHR42743">
    <property type="entry name" value="AMINO-ACID AMINOTRANSFERASE"/>
    <property type="match status" value="1"/>
</dbReference>
<evidence type="ECO:0000256" key="14">
    <source>
        <dbReference type="ARBA" id="ARBA00049229"/>
    </source>
</evidence>
<dbReference type="InterPro" id="IPR043131">
    <property type="entry name" value="BCAT-like_N"/>
</dbReference>
<keyword evidence="10 16" id="KW-0663">Pyridoxal phosphate</keyword>
<dbReference type="InterPro" id="IPR005785">
    <property type="entry name" value="B_amino_transI"/>
</dbReference>
<dbReference type="RefSeq" id="WP_184200285.1">
    <property type="nucleotide sequence ID" value="NZ_JACHGW010000003.1"/>
</dbReference>
<dbReference type="GO" id="GO:0009097">
    <property type="term" value="P:isoleucine biosynthetic process"/>
    <property type="evidence" value="ECO:0007669"/>
    <property type="project" value="UniProtKB-UniPathway"/>
</dbReference>
<dbReference type="Gene3D" id="3.30.470.10">
    <property type="match status" value="1"/>
</dbReference>
<keyword evidence="19" id="KW-1185">Reference proteome</keyword>
<dbReference type="UniPathway" id="UPA00049">
    <property type="reaction ID" value="UER00062"/>
</dbReference>
<evidence type="ECO:0000256" key="9">
    <source>
        <dbReference type="ARBA" id="ARBA00022679"/>
    </source>
</evidence>
<dbReference type="Pfam" id="PF01063">
    <property type="entry name" value="Aminotran_4"/>
    <property type="match status" value="1"/>
</dbReference>
<comment type="pathway">
    <text evidence="4 17">Amino-acid biosynthesis; L-valine biosynthesis; L-valine from pyruvate: step 4/4.</text>
</comment>
<dbReference type="AlphaFoldDB" id="A0A7W9SU36"/>
<dbReference type="EMBL" id="JACHGW010000003">
    <property type="protein sequence ID" value="MBB6052063.1"/>
    <property type="molecule type" value="Genomic_DNA"/>
</dbReference>
<evidence type="ECO:0000256" key="13">
    <source>
        <dbReference type="ARBA" id="ARBA00048798"/>
    </source>
</evidence>
<evidence type="ECO:0000256" key="17">
    <source>
        <dbReference type="RuleBase" id="RU364094"/>
    </source>
</evidence>
<proteinExistence type="inferred from homology"/>
<reference evidence="18 19" key="1">
    <citation type="submission" date="2020-08" db="EMBL/GenBank/DDBJ databases">
        <title>Genomic Encyclopedia of Type Strains, Phase IV (KMG-IV): sequencing the most valuable type-strain genomes for metagenomic binning, comparative biology and taxonomic classification.</title>
        <authorList>
            <person name="Goeker M."/>
        </authorList>
    </citation>
    <scope>NUCLEOTIDE SEQUENCE [LARGE SCALE GENOMIC DNA]</scope>
    <source>
        <strain evidence="18 19">DSM 23562</strain>
    </source>
</reference>
<comment type="catalytic activity">
    <reaction evidence="12 17">
        <text>L-valine + 2-oxoglutarate = 3-methyl-2-oxobutanoate + L-glutamate</text>
        <dbReference type="Rhea" id="RHEA:24813"/>
        <dbReference type="ChEBI" id="CHEBI:11851"/>
        <dbReference type="ChEBI" id="CHEBI:16810"/>
        <dbReference type="ChEBI" id="CHEBI:29985"/>
        <dbReference type="ChEBI" id="CHEBI:57762"/>
        <dbReference type="EC" id="2.6.1.42"/>
    </reaction>
</comment>
<dbReference type="UniPathway" id="UPA00048">
    <property type="reaction ID" value="UER00073"/>
</dbReference>
<evidence type="ECO:0000256" key="8">
    <source>
        <dbReference type="ARBA" id="ARBA00022605"/>
    </source>
</evidence>
<organism evidence="18 19">
    <name type="scientific">Armatimonas rosea</name>
    <dbReference type="NCBI Taxonomy" id="685828"/>
    <lineage>
        <taxon>Bacteria</taxon>
        <taxon>Bacillati</taxon>
        <taxon>Armatimonadota</taxon>
        <taxon>Armatimonadia</taxon>
        <taxon>Armatimonadales</taxon>
        <taxon>Armatimonadaceae</taxon>
        <taxon>Armatimonas</taxon>
    </lineage>
</organism>
<comment type="pathway">
    <text evidence="3 17">Amino-acid biosynthesis; L-isoleucine biosynthesis; L-isoleucine from 2-oxobutanoate: step 4/4.</text>
</comment>
<evidence type="ECO:0000256" key="16">
    <source>
        <dbReference type="RuleBase" id="RU004516"/>
    </source>
</evidence>
<name>A0A7W9SU36_ARMRO</name>
<dbReference type="FunFam" id="3.20.10.10:FF:000002">
    <property type="entry name" value="D-alanine aminotransferase"/>
    <property type="match status" value="1"/>
</dbReference>
<evidence type="ECO:0000256" key="11">
    <source>
        <dbReference type="ARBA" id="ARBA00023304"/>
    </source>
</evidence>
<keyword evidence="8 17" id="KW-0028">Amino-acid biosynthesis</keyword>
<evidence type="ECO:0000313" key="18">
    <source>
        <dbReference type="EMBL" id="MBB6052063.1"/>
    </source>
</evidence>
<evidence type="ECO:0000256" key="1">
    <source>
        <dbReference type="ARBA" id="ARBA00001933"/>
    </source>
</evidence>
<evidence type="ECO:0000256" key="10">
    <source>
        <dbReference type="ARBA" id="ARBA00022898"/>
    </source>
</evidence>
<keyword evidence="11 17" id="KW-0100">Branched-chain amino acid biosynthesis</keyword>
<evidence type="ECO:0000256" key="5">
    <source>
        <dbReference type="ARBA" id="ARBA00005072"/>
    </source>
</evidence>
<dbReference type="NCBIfam" id="TIGR01122">
    <property type="entry name" value="ilvE_I"/>
    <property type="match status" value="1"/>
</dbReference>
<dbReference type="GO" id="GO:0004084">
    <property type="term" value="F:branched-chain-amino-acid transaminase activity"/>
    <property type="evidence" value="ECO:0007669"/>
    <property type="project" value="UniProtKB-EC"/>
</dbReference>
<keyword evidence="7 17" id="KW-0032">Aminotransferase</keyword>
<dbReference type="PANTHER" id="PTHR42743:SF11">
    <property type="entry name" value="AMINODEOXYCHORISMATE LYASE"/>
    <property type="match status" value="1"/>
</dbReference>